<evidence type="ECO:0000313" key="3">
    <source>
        <dbReference type="EMBL" id="EET62376.1"/>
    </source>
</evidence>
<reference evidence="3" key="1">
    <citation type="submission" date="2009-07" db="EMBL/GenBank/DDBJ databases">
        <authorList>
            <person name="Weinstock G."/>
            <person name="Sodergren E."/>
            <person name="Clifton S."/>
            <person name="Fulton L."/>
            <person name="Fulton B."/>
            <person name="Courtney L."/>
            <person name="Fronick C."/>
            <person name="Harrison M."/>
            <person name="Strong C."/>
            <person name="Farmer C."/>
            <person name="Delahaunty K."/>
            <person name="Markovic C."/>
            <person name="Hall O."/>
            <person name="Minx P."/>
            <person name="Tomlinson C."/>
            <person name="Mitreva M."/>
            <person name="Nelson J."/>
            <person name="Hou S."/>
            <person name="Wollam A."/>
            <person name="Pepin K.H."/>
            <person name="Johnson M."/>
            <person name="Bhonagiri V."/>
            <person name="Nash W.E."/>
            <person name="Warren W."/>
            <person name="Chinwalla A."/>
            <person name="Mardis E.R."/>
            <person name="Wilson R.K."/>
        </authorList>
    </citation>
    <scope>NUCLEOTIDE SEQUENCE [LARGE SCALE GENOMIC DNA]</scope>
    <source>
        <strain evidence="3">DSM 14469</strain>
    </source>
</reference>
<dbReference type="AlphaFoldDB" id="C6L9W9"/>
<dbReference type="PROSITE" id="PS50943">
    <property type="entry name" value="HTH_CROC1"/>
    <property type="match status" value="1"/>
</dbReference>
<comment type="caution">
    <text evidence="3">The sequence shown here is derived from an EMBL/GenBank/DDBJ whole genome shotgun (WGS) entry which is preliminary data.</text>
</comment>
<dbReference type="PANTHER" id="PTHR46558:SF14">
    <property type="entry name" value="HTH-TYPE TRANSCRIPTIONAL REGULATOR ANSR"/>
    <property type="match status" value="1"/>
</dbReference>
<accession>C6L9W9</accession>
<organism evidence="3 4">
    <name type="scientific">Marvinbryantia formatexigens DSM 14469</name>
    <dbReference type="NCBI Taxonomy" id="478749"/>
    <lineage>
        <taxon>Bacteria</taxon>
        <taxon>Bacillati</taxon>
        <taxon>Bacillota</taxon>
        <taxon>Clostridia</taxon>
        <taxon>Lachnospirales</taxon>
        <taxon>Lachnospiraceae</taxon>
        <taxon>Marvinbryantia</taxon>
    </lineage>
</organism>
<dbReference type="SMART" id="SM00530">
    <property type="entry name" value="HTH_XRE"/>
    <property type="match status" value="1"/>
</dbReference>
<sequence>MGRERKVESRGPEYVEFGNNMAKLRKARGLSQAEIAAALGTLQSTYAGWEAGTRKVQLTTMLQLSKFFGVSIDVLIGTQKFVNVPSEKSSCELNDKEKKLVDIYRELNTAGKQKLQERADELLELGYTEKRDIEKMA</sequence>
<evidence type="ECO:0000259" key="2">
    <source>
        <dbReference type="PROSITE" id="PS50943"/>
    </source>
</evidence>
<dbReference type="Pfam" id="PF01381">
    <property type="entry name" value="HTH_3"/>
    <property type="match status" value="1"/>
</dbReference>
<protein>
    <recommendedName>
        <fullName evidence="2">HTH cro/C1-type domain-containing protein</fullName>
    </recommendedName>
</protein>
<proteinExistence type="predicted"/>
<feature type="domain" description="HTH cro/C1-type" evidence="2">
    <location>
        <begin position="21"/>
        <end position="75"/>
    </location>
</feature>
<dbReference type="InterPro" id="IPR001387">
    <property type="entry name" value="Cro/C1-type_HTH"/>
</dbReference>
<dbReference type="CDD" id="cd00093">
    <property type="entry name" value="HTH_XRE"/>
    <property type="match status" value="1"/>
</dbReference>
<dbReference type="STRING" id="168384.SAMN05660368_03557"/>
<dbReference type="GO" id="GO:0003677">
    <property type="term" value="F:DNA binding"/>
    <property type="evidence" value="ECO:0007669"/>
    <property type="project" value="UniProtKB-KW"/>
</dbReference>
<dbReference type="Proteomes" id="UP000005561">
    <property type="component" value="Unassembled WGS sequence"/>
</dbReference>
<evidence type="ECO:0000313" key="4">
    <source>
        <dbReference type="Proteomes" id="UP000005561"/>
    </source>
</evidence>
<dbReference type="InterPro" id="IPR010982">
    <property type="entry name" value="Lambda_DNA-bd_dom_sf"/>
</dbReference>
<keyword evidence="4" id="KW-1185">Reference proteome</keyword>
<dbReference type="EMBL" id="ACCL02000002">
    <property type="protein sequence ID" value="EET62376.1"/>
    <property type="molecule type" value="Genomic_DNA"/>
</dbReference>
<dbReference type="OrthoDB" id="9812495at2"/>
<dbReference type="Gene3D" id="1.10.260.40">
    <property type="entry name" value="lambda repressor-like DNA-binding domains"/>
    <property type="match status" value="1"/>
</dbReference>
<dbReference type="PANTHER" id="PTHR46558">
    <property type="entry name" value="TRACRIPTIONAL REGULATORY PROTEIN-RELATED-RELATED"/>
    <property type="match status" value="1"/>
</dbReference>
<name>C6L9W9_9FIRM</name>
<dbReference type="SUPFAM" id="SSF47413">
    <property type="entry name" value="lambda repressor-like DNA-binding domains"/>
    <property type="match status" value="1"/>
</dbReference>
<gene>
    <name evidence="3" type="ORF">BRYFOR_05411</name>
</gene>
<dbReference type="eggNOG" id="COG1396">
    <property type="taxonomic scope" value="Bacteria"/>
</dbReference>
<evidence type="ECO:0000256" key="1">
    <source>
        <dbReference type="ARBA" id="ARBA00023125"/>
    </source>
</evidence>
<dbReference type="RefSeq" id="WP_006860211.1">
    <property type="nucleotide sequence ID" value="NZ_ACCL02000002.1"/>
</dbReference>
<keyword evidence="1" id="KW-0238">DNA-binding</keyword>